<sequence length="288" mass="32671">MKKVLFLLVLTTCSFSVSAQQKHTINGKSYELKTAVEGHLNLLWNIVDKQFRYFVKTADGNVSELLNTKDLNNNYQEQYKIQLKELTKGANVNTNDLKFTLNDLTQFFKHYNSAIGHSAYLDEKPILKFRLGFYGGITNHPFVNNTNNTKVPFFGTELEVFSSNENSNHAGFFNIEHALDNDDFKYTSTQLALGYRYRFINKSSFNIYGNALLATYNFSKSTILLTSTTNEVVKNSTFKIPFAFGLGADIKISDGSFITLAYNELIALFVDNNGNFPIDFAVGYKFNL</sequence>
<dbReference type="SUPFAM" id="SSF56925">
    <property type="entry name" value="OMPA-like"/>
    <property type="match status" value="1"/>
</dbReference>
<evidence type="ECO:0000256" key="1">
    <source>
        <dbReference type="SAM" id="SignalP"/>
    </source>
</evidence>
<name>A0ABT0QBR8_9FLAO</name>
<reference evidence="2" key="1">
    <citation type="submission" date="2022-05" db="EMBL/GenBank/DDBJ databases">
        <authorList>
            <person name="Park J.-S."/>
        </authorList>
    </citation>
    <scope>NUCLEOTIDE SEQUENCE</scope>
    <source>
        <strain evidence="2">2012CJ34-3</strain>
    </source>
</reference>
<feature type="signal peptide" evidence="1">
    <location>
        <begin position="1"/>
        <end position="19"/>
    </location>
</feature>
<dbReference type="EMBL" id="JAMFLZ010000001">
    <property type="protein sequence ID" value="MCL6293933.1"/>
    <property type="molecule type" value="Genomic_DNA"/>
</dbReference>
<feature type="chain" id="PRO_5045169673" description="Outer membrane protein beta-barrel domain-containing protein" evidence="1">
    <location>
        <begin position="20"/>
        <end position="288"/>
    </location>
</feature>
<keyword evidence="1" id="KW-0732">Signal</keyword>
<evidence type="ECO:0008006" key="4">
    <source>
        <dbReference type="Google" id="ProtNLM"/>
    </source>
</evidence>
<evidence type="ECO:0000313" key="2">
    <source>
        <dbReference type="EMBL" id="MCL6293933.1"/>
    </source>
</evidence>
<dbReference type="InterPro" id="IPR011250">
    <property type="entry name" value="OMP/PagP_B-barrel"/>
</dbReference>
<proteinExistence type="predicted"/>
<dbReference type="Gene3D" id="2.40.160.20">
    <property type="match status" value="1"/>
</dbReference>
<dbReference type="Proteomes" id="UP001165381">
    <property type="component" value="Unassembled WGS sequence"/>
</dbReference>
<comment type="caution">
    <text evidence="2">The sequence shown here is derived from an EMBL/GenBank/DDBJ whole genome shotgun (WGS) entry which is preliminary data.</text>
</comment>
<evidence type="ECO:0000313" key="3">
    <source>
        <dbReference type="Proteomes" id="UP001165381"/>
    </source>
</evidence>
<dbReference type="RefSeq" id="WP_249971955.1">
    <property type="nucleotide sequence ID" value="NZ_JAMFLZ010000001.1"/>
</dbReference>
<organism evidence="2 3">
    <name type="scientific">Jejuia spongiicola</name>
    <dbReference type="NCBI Taxonomy" id="2942207"/>
    <lineage>
        <taxon>Bacteria</taxon>
        <taxon>Pseudomonadati</taxon>
        <taxon>Bacteroidota</taxon>
        <taxon>Flavobacteriia</taxon>
        <taxon>Flavobacteriales</taxon>
        <taxon>Flavobacteriaceae</taxon>
        <taxon>Jejuia</taxon>
    </lineage>
</organism>
<keyword evidence="3" id="KW-1185">Reference proteome</keyword>
<accession>A0ABT0QBR8</accession>
<protein>
    <recommendedName>
        <fullName evidence="4">Outer membrane protein beta-barrel domain-containing protein</fullName>
    </recommendedName>
</protein>
<gene>
    <name evidence="2" type="ORF">M3P09_02940</name>
</gene>